<sequence length="251" mass="24881">MVGAIDSLDDFRVVWGLGCGEADYCALQPQLAGPVGGAFLQGEERADLDPVGHFGGSWPMAAEGRLLAGGCDGCGLAVAAGLASLGDGPVGVVLDGSRWRGLCSRCGDEVLLLASLGLGEQLLDSGENRSLLYRNFVGRNGGCLLGAGLAVLLAGFGRAACFGDGAVRGDGDGPGGAVCVDCFSAYGAGWAEDGGELGDRVHGAGAVGECVLGGGGAGDGDGAVLVGGELVERPCRYVGDGHSGLLLLQRQ</sequence>
<evidence type="ECO:0000313" key="1">
    <source>
        <dbReference type="EMBL" id="AWI31251.1"/>
    </source>
</evidence>
<dbReference type="KEGG" id="stir:DDW44_22560"/>
<protein>
    <submittedName>
        <fullName evidence="1">Uncharacterized protein</fullName>
    </submittedName>
</protein>
<organism evidence="1 2">
    <name type="scientific">Streptomyces tirandamycinicus</name>
    <dbReference type="NCBI Taxonomy" id="2174846"/>
    <lineage>
        <taxon>Bacteria</taxon>
        <taxon>Bacillati</taxon>
        <taxon>Actinomycetota</taxon>
        <taxon>Actinomycetes</taxon>
        <taxon>Kitasatosporales</taxon>
        <taxon>Streptomycetaceae</taxon>
        <taxon>Streptomyces</taxon>
    </lineage>
</organism>
<reference evidence="1 2" key="1">
    <citation type="submission" date="2018-05" db="EMBL/GenBank/DDBJ databases">
        <title>Complete genome sequence of sponge-derived Streptomyces sp. HNM0039.</title>
        <authorList>
            <person name="Huang X."/>
            <person name="Zhou S."/>
        </authorList>
    </citation>
    <scope>NUCLEOTIDE SEQUENCE [LARGE SCALE GENOMIC DNA]</scope>
    <source>
        <strain evidence="1 2">HNM0039</strain>
    </source>
</reference>
<proteinExistence type="predicted"/>
<dbReference type="AlphaFoldDB" id="A0A2S1SXZ8"/>
<dbReference type="Proteomes" id="UP000244900">
    <property type="component" value="Chromosome"/>
</dbReference>
<name>A0A2S1SXZ8_9ACTN</name>
<accession>A0A2S1SXZ8</accession>
<keyword evidence="2" id="KW-1185">Reference proteome</keyword>
<dbReference type="EMBL" id="CP029188">
    <property type="protein sequence ID" value="AWI31251.1"/>
    <property type="molecule type" value="Genomic_DNA"/>
</dbReference>
<evidence type="ECO:0000313" key="2">
    <source>
        <dbReference type="Proteomes" id="UP000244900"/>
    </source>
</evidence>
<gene>
    <name evidence="1" type="ORF">DDW44_22560</name>
</gene>